<sequence>MFNSNSQLEVLVITIVLILIYIVGYELIRRLESPIEKKYELSLRLMASLSFFLVIYNIYVSIRSNDRIEQNKAAYNTIQNIQRNWLDPQSELLQKFPEGYFLYSSMVQDADFGVKVPQEYDPLKRKQLEVYYSLRVFQSMEDFLTTGKYDTTGKDVWLNNYLMWMQSSILRDYWSKLSFNYSKDTREFVEEIIKESDALIALRKKKGKLMGEDYDSVSARIEVAFR</sequence>
<organism evidence="2 3">
    <name type="scientific">Flavobacterium enshiense DK69</name>
    <dbReference type="NCBI Taxonomy" id="1107311"/>
    <lineage>
        <taxon>Bacteria</taxon>
        <taxon>Pseudomonadati</taxon>
        <taxon>Bacteroidota</taxon>
        <taxon>Flavobacteriia</taxon>
        <taxon>Flavobacteriales</taxon>
        <taxon>Flavobacteriaceae</taxon>
        <taxon>Flavobacterium</taxon>
    </lineage>
</organism>
<protein>
    <recommendedName>
        <fullName evidence="4">DUF4760 domain-containing protein</fullName>
    </recommendedName>
</protein>
<evidence type="ECO:0000313" key="3">
    <source>
        <dbReference type="Proteomes" id="UP000030149"/>
    </source>
</evidence>
<dbReference type="OrthoDB" id="1441960at2"/>
<dbReference type="RefSeq" id="WP_035630219.1">
    <property type="nucleotide sequence ID" value="NZ_AVCS01000009.1"/>
</dbReference>
<keyword evidence="1" id="KW-0472">Membrane</keyword>
<keyword evidence="3" id="KW-1185">Reference proteome</keyword>
<feature type="transmembrane region" description="Helical" evidence="1">
    <location>
        <begin position="45"/>
        <end position="62"/>
    </location>
</feature>
<dbReference type="Proteomes" id="UP000030149">
    <property type="component" value="Unassembled WGS sequence"/>
</dbReference>
<evidence type="ECO:0000256" key="1">
    <source>
        <dbReference type="SAM" id="Phobius"/>
    </source>
</evidence>
<name>A0A0A2MUJ9_9FLAO</name>
<dbReference type="EMBL" id="JRLZ01000005">
    <property type="protein sequence ID" value="KGO96024.1"/>
    <property type="molecule type" value="Genomic_DNA"/>
</dbReference>
<accession>A0A0A2MUJ9</accession>
<evidence type="ECO:0000313" key="2">
    <source>
        <dbReference type="EMBL" id="KGO96024.1"/>
    </source>
</evidence>
<dbReference type="eggNOG" id="ENOG5030QV2">
    <property type="taxonomic scope" value="Bacteria"/>
</dbReference>
<keyword evidence="1" id="KW-0812">Transmembrane</keyword>
<feature type="transmembrane region" description="Helical" evidence="1">
    <location>
        <begin position="6"/>
        <end position="24"/>
    </location>
</feature>
<reference evidence="3" key="1">
    <citation type="submission" date="2013-09" db="EMBL/GenBank/DDBJ databases">
        <authorList>
            <person name="Zeng Z."/>
            <person name="Chen C."/>
        </authorList>
    </citation>
    <scope>NUCLEOTIDE SEQUENCE [LARGE SCALE GENOMIC DNA]</scope>
    <source>
        <strain evidence="3">DK69</strain>
    </source>
</reference>
<keyword evidence="1" id="KW-1133">Transmembrane helix</keyword>
<dbReference type="PATRIC" id="fig|1107311.5.peg.2620"/>
<reference evidence="2 3" key="2">
    <citation type="journal article" date="2015" name="Stand. Genomic Sci.">
        <title>High quality draft genomic sequence of Flavobacterium enshiense DK69(T) and comparison among Flavobacterium genomes.</title>
        <authorList>
            <person name="Zeng Z."/>
            <person name="Chen C."/>
            <person name="Du H."/>
            <person name="Wang G."/>
            <person name="Li M."/>
        </authorList>
    </citation>
    <scope>NUCLEOTIDE SEQUENCE [LARGE SCALE GENOMIC DNA]</scope>
    <source>
        <strain evidence="2 3">DK69</strain>
    </source>
</reference>
<evidence type="ECO:0008006" key="4">
    <source>
        <dbReference type="Google" id="ProtNLM"/>
    </source>
</evidence>
<dbReference type="AlphaFoldDB" id="A0A0A2MUJ9"/>
<comment type="caution">
    <text evidence="2">The sequence shown here is derived from an EMBL/GenBank/DDBJ whole genome shotgun (WGS) entry which is preliminary data.</text>
</comment>
<proteinExistence type="predicted"/>
<gene>
    <name evidence="2" type="ORF">Q767_07105</name>
</gene>